<dbReference type="Proteomes" id="UP001231189">
    <property type="component" value="Unassembled WGS sequence"/>
</dbReference>
<evidence type="ECO:0000313" key="3">
    <source>
        <dbReference type="Proteomes" id="UP001231189"/>
    </source>
</evidence>
<evidence type="ECO:0000313" key="2">
    <source>
        <dbReference type="EMBL" id="KAK1663097.1"/>
    </source>
</evidence>
<accession>A0AAD8WHR0</accession>
<evidence type="ECO:0000256" key="1">
    <source>
        <dbReference type="SAM" id="MobiDB-lite"/>
    </source>
</evidence>
<name>A0AAD8WHR0_LOLMU</name>
<keyword evidence="3" id="KW-1185">Reference proteome</keyword>
<feature type="compositionally biased region" description="Low complexity" evidence="1">
    <location>
        <begin position="48"/>
        <end position="57"/>
    </location>
</feature>
<dbReference type="AlphaFoldDB" id="A0AAD8WHR0"/>
<feature type="compositionally biased region" description="Basic and acidic residues" evidence="1">
    <location>
        <begin position="12"/>
        <end position="22"/>
    </location>
</feature>
<protein>
    <submittedName>
        <fullName evidence="2">Uncharacterized protein</fullName>
    </submittedName>
</protein>
<sequence>MINHENNSLKLEMSRGKGEDGRRGKKSHISSTAGRRSRAMATSRIQTRSLSVPRSSRPLHALSHHCLGWVIQRMCDRDKQPDNRTYDTHGYGFPMDRLVLPRCEAFFSQLNREAHLSFGRGRKNMIR</sequence>
<comment type="caution">
    <text evidence="2">The sequence shown here is derived from an EMBL/GenBank/DDBJ whole genome shotgun (WGS) entry which is preliminary data.</text>
</comment>
<organism evidence="2 3">
    <name type="scientific">Lolium multiflorum</name>
    <name type="common">Italian ryegrass</name>
    <name type="synonym">Lolium perenne subsp. multiflorum</name>
    <dbReference type="NCBI Taxonomy" id="4521"/>
    <lineage>
        <taxon>Eukaryota</taxon>
        <taxon>Viridiplantae</taxon>
        <taxon>Streptophyta</taxon>
        <taxon>Embryophyta</taxon>
        <taxon>Tracheophyta</taxon>
        <taxon>Spermatophyta</taxon>
        <taxon>Magnoliopsida</taxon>
        <taxon>Liliopsida</taxon>
        <taxon>Poales</taxon>
        <taxon>Poaceae</taxon>
        <taxon>BOP clade</taxon>
        <taxon>Pooideae</taxon>
        <taxon>Poodae</taxon>
        <taxon>Poeae</taxon>
        <taxon>Poeae Chloroplast Group 2 (Poeae type)</taxon>
        <taxon>Loliodinae</taxon>
        <taxon>Loliinae</taxon>
        <taxon>Lolium</taxon>
    </lineage>
</organism>
<feature type="region of interest" description="Disordered" evidence="1">
    <location>
        <begin position="1"/>
        <end position="57"/>
    </location>
</feature>
<proteinExistence type="predicted"/>
<reference evidence="2" key="1">
    <citation type="submission" date="2023-07" db="EMBL/GenBank/DDBJ databases">
        <title>A chromosome-level genome assembly of Lolium multiflorum.</title>
        <authorList>
            <person name="Chen Y."/>
            <person name="Copetti D."/>
            <person name="Kolliker R."/>
            <person name="Studer B."/>
        </authorList>
    </citation>
    <scope>NUCLEOTIDE SEQUENCE</scope>
    <source>
        <strain evidence="2">02402/16</strain>
        <tissue evidence="2">Leaf</tissue>
    </source>
</reference>
<gene>
    <name evidence="2" type="ORF">QYE76_051256</name>
</gene>
<dbReference type="EMBL" id="JAUUTY010000003">
    <property type="protein sequence ID" value="KAK1663097.1"/>
    <property type="molecule type" value="Genomic_DNA"/>
</dbReference>